<name>F4KT10_HALH1</name>
<feature type="signal peptide" evidence="2">
    <location>
        <begin position="1"/>
        <end position="24"/>
    </location>
</feature>
<dbReference type="Gene3D" id="2.120.10.30">
    <property type="entry name" value="TolB, C-terminal domain"/>
    <property type="match status" value="1"/>
</dbReference>
<evidence type="ECO:0000259" key="3">
    <source>
        <dbReference type="Pfam" id="PF00326"/>
    </source>
</evidence>
<protein>
    <submittedName>
        <fullName evidence="4">Peptidase S9 prolyl oligopeptidase active site domain protein</fullName>
    </submittedName>
</protein>
<evidence type="ECO:0000256" key="2">
    <source>
        <dbReference type="SAM" id="SignalP"/>
    </source>
</evidence>
<reference evidence="4 5" key="1">
    <citation type="journal article" date="2011" name="Stand. Genomic Sci.">
        <title>Complete genome sequence of Haliscomenobacter hydrossis type strain (O).</title>
        <authorList>
            <consortium name="US DOE Joint Genome Institute (JGI-PGF)"/>
            <person name="Daligault H."/>
            <person name="Lapidus A."/>
            <person name="Zeytun A."/>
            <person name="Nolan M."/>
            <person name="Lucas S."/>
            <person name="Del Rio T.G."/>
            <person name="Tice H."/>
            <person name="Cheng J.F."/>
            <person name="Tapia R."/>
            <person name="Han C."/>
            <person name="Goodwin L."/>
            <person name="Pitluck S."/>
            <person name="Liolios K."/>
            <person name="Pagani I."/>
            <person name="Ivanova N."/>
            <person name="Huntemann M."/>
            <person name="Mavromatis K."/>
            <person name="Mikhailova N."/>
            <person name="Pati A."/>
            <person name="Chen A."/>
            <person name="Palaniappan K."/>
            <person name="Land M."/>
            <person name="Hauser L."/>
            <person name="Brambilla E.M."/>
            <person name="Rohde M."/>
            <person name="Verbarg S."/>
            <person name="Goker M."/>
            <person name="Bristow J."/>
            <person name="Eisen J.A."/>
            <person name="Markowitz V."/>
            <person name="Hugenholtz P."/>
            <person name="Kyrpides N.C."/>
            <person name="Klenk H.P."/>
            <person name="Woyke T."/>
        </authorList>
    </citation>
    <scope>NUCLEOTIDE SEQUENCE [LARGE SCALE GENOMIC DNA]</scope>
    <source>
        <strain evidence="5">ATCC 27775 / DSM 1100 / LMG 10767 / O</strain>
    </source>
</reference>
<keyword evidence="2" id="KW-0732">Signal</keyword>
<dbReference type="MEROPS" id="S09.021"/>
<keyword evidence="1" id="KW-0378">Hydrolase</keyword>
<gene>
    <name evidence="4" type="ordered locus">Halhy_2198</name>
</gene>
<dbReference type="SUPFAM" id="SSF53474">
    <property type="entry name" value="alpha/beta-Hydrolases"/>
    <property type="match status" value="1"/>
</dbReference>
<dbReference type="Gene3D" id="3.40.50.1820">
    <property type="entry name" value="alpha/beta hydrolase"/>
    <property type="match status" value="1"/>
</dbReference>
<dbReference type="InterPro" id="IPR011042">
    <property type="entry name" value="6-blade_b-propeller_TolB-like"/>
</dbReference>
<dbReference type="AlphaFoldDB" id="F4KT10"/>
<dbReference type="PANTHER" id="PTHR42776:SF28">
    <property type="entry name" value="GLUTAMYL ENDOPEPTIDASE, CHLOROPLASTIC-RELATED"/>
    <property type="match status" value="1"/>
</dbReference>
<organism evidence="4 5">
    <name type="scientific">Haliscomenobacter hydrossis (strain ATCC 27775 / DSM 1100 / LMG 10767 / O)</name>
    <dbReference type="NCBI Taxonomy" id="760192"/>
    <lineage>
        <taxon>Bacteria</taxon>
        <taxon>Pseudomonadati</taxon>
        <taxon>Bacteroidota</taxon>
        <taxon>Saprospiria</taxon>
        <taxon>Saprospirales</taxon>
        <taxon>Haliscomenobacteraceae</taxon>
        <taxon>Haliscomenobacter</taxon>
    </lineage>
</organism>
<dbReference type="GO" id="GO:0004252">
    <property type="term" value="F:serine-type endopeptidase activity"/>
    <property type="evidence" value="ECO:0007669"/>
    <property type="project" value="TreeGrafter"/>
</dbReference>
<proteinExistence type="predicted"/>
<dbReference type="KEGG" id="hhy:Halhy_2198"/>
<evidence type="ECO:0000256" key="1">
    <source>
        <dbReference type="ARBA" id="ARBA00022801"/>
    </source>
</evidence>
<dbReference type="SUPFAM" id="SSF82171">
    <property type="entry name" value="DPP6 N-terminal domain-like"/>
    <property type="match status" value="1"/>
</dbReference>
<dbReference type="InterPro" id="IPR029058">
    <property type="entry name" value="AB_hydrolase_fold"/>
</dbReference>
<sequence length="818" mass="90819">MMTRLLLSTITCFLFLASAPLLLAQEDIAYKVPPKAISDLLLAKPTPNVSVDEKGTWMLLTENNSYPSVEELAQPELRIAGLRINPKNYAPSRQNFINNLYLKNIATGKELKILGLPAPLYAGNVSWSPNDKKIAFTHTTSDRVDLYVIDVLTQKAIKVNKMPLNAVLGGSYQWYDDNTLLYRTTLAPASAAPPKPVMPKGPTIQQNYGKAAPQPTFQDLIKSPHDEQLFAFYGIGQLVKNVNGVETKIGQPAIYSSIQVSPDKKYLLTETLKKPFSYLVTARGFPSTVAITDLTGKIINTLAELPSAEARPSGRDNVQYVPRGFEWRDDEAATVIWCMPLDSGLIKKNVEFHDAVYALSAPFTGESKELFKTQLRYYGTSWGNATLALVTEGLSGKQMTRTNRYNPSTGEVTKLMERNTTDAYSDPGNPVTETNQFHRRVIKTIDNGTKILMNNTTGASSKGDLPFLATFDLNTKKTEILWRCPEGSFEAVTRVLDADKLTLLTRRENETTMPNYWLKDLKLRIADRQITNFANPYPQLEGVSKQKISYKRADGVDLTGDLYLPKGYDAKRDGPLPTLIWAYPREFNSAADAAQIRGSEHRFTLLNWGSPIYYVTQGYAVLNNAEMPIVATGADKKPNDDFIAQLKLNAEAAVGKLSDMGVGDKNRMAVGGHSYGAFMTANLLAHTNLFKGGIARSGAYNRTLTPFGFQNEDRTYWQDPDLYHDMSPFSFADKIKTPILLIHGEADNNTGTFPIQSERMFNAIKGNGGTVKYVSLPHESHGYAGRENILHMLHEQFSWLEKYVKSSPAEAGKASPKP</sequence>
<dbReference type="PANTHER" id="PTHR42776">
    <property type="entry name" value="SERINE PEPTIDASE S9 FAMILY MEMBER"/>
    <property type="match status" value="1"/>
</dbReference>
<evidence type="ECO:0000313" key="5">
    <source>
        <dbReference type="Proteomes" id="UP000008461"/>
    </source>
</evidence>
<dbReference type="eggNOG" id="COG1506">
    <property type="taxonomic scope" value="Bacteria"/>
</dbReference>
<dbReference type="GO" id="GO:0006508">
    <property type="term" value="P:proteolysis"/>
    <property type="evidence" value="ECO:0007669"/>
    <property type="project" value="InterPro"/>
</dbReference>
<reference key="2">
    <citation type="submission" date="2011-04" db="EMBL/GenBank/DDBJ databases">
        <title>Complete sequence of chromosome of Haliscomenobacter hydrossis DSM 1100.</title>
        <authorList>
            <consortium name="US DOE Joint Genome Institute (JGI-PGF)"/>
            <person name="Lucas S."/>
            <person name="Han J."/>
            <person name="Lapidus A."/>
            <person name="Bruce D."/>
            <person name="Goodwin L."/>
            <person name="Pitluck S."/>
            <person name="Peters L."/>
            <person name="Kyrpides N."/>
            <person name="Mavromatis K."/>
            <person name="Ivanova N."/>
            <person name="Ovchinnikova G."/>
            <person name="Pagani I."/>
            <person name="Daligault H."/>
            <person name="Detter J.C."/>
            <person name="Han C."/>
            <person name="Land M."/>
            <person name="Hauser L."/>
            <person name="Markowitz V."/>
            <person name="Cheng J.-F."/>
            <person name="Hugenholtz P."/>
            <person name="Woyke T."/>
            <person name="Wu D."/>
            <person name="Verbarg S."/>
            <person name="Frueling A."/>
            <person name="Brambilla E."/>
            <person name="Klenk H.-P."/>
            <person name="Eisen J.A."/>
        </authorList>
    </citation>
    <scope>NUCLEOTIDE SEQUENCE</scope>
    <source>
        <strain>DSM 1100</strain>
    </source>
</reference>
<dbReference type="Pfam" id="PF00326">
    <property type="entry name" value="Peptidase_S9"/>
    <property type="match status" value="1"/>
</dbReference>
<accession>F4KT10</accession>
<feature type="chain" id="PRO_5003310202" evidence="2">
    <location>
        <begin position="25"/>
        <end position="818"/>
    </location>
</feature>
<dbReference type="RefSeq" id="WP_013764632.1">
    <property type="nucleotide sequence ID" value="NC_015510.1"/>
</dbReference>
<dbReference type="eggNOG" id="COG0823">
    <property type="taxonomic scope" value="Bacteria"/>
</dbReference>
<evidence type="ECO:0000313" key="4">
    <source>
        <dbReference type="EMBL" id="AEE50080.1"/>
    </source>
</evidence>
<feature type="domain" description="Peptidase S9 prolyl oligopeptidase catalytic" evidence="3">
    <location>
        <begin position="652"/>
        <end position="806"/>
    </location>
</feature>
<keyword evidence="5" id="KW-1185">Reference proteome</keyword>
<dbReference type="Proteomes" id="UP000008461">
    <property type="component" value="Chromosome"/>
</dbReference>
<dbReference type="HOGENOM" id="CLU_017120_0_0_10"/>
<dbReference type="EMBL" id="CP002691">
    <property type="protein sequence ID" value="AEE50080.1"/>
    <property type="molecule type" value="Genomic_DNA"/>
</dbReference>
<dbReference type="InterPro" id="IPR001375">
    <property type="entry name" value="Peptidase_S9_cat"/>
</dbReference>